<dbReference type="EMBL" id="KZ988017">
    <property type="protein sequence ID" value="RKP13450.1"/>
    <property type="molecule type" value="Genomic_DNA"/>
</dbReference>
<dbReference type="GO" id="GO:0006273">
    <property type="term" value="P:lagging strand elongation"/>
    <property type="evidence" value="ECO:0007669"/>
    <property type="project" value="TreeGrafter"/>
</dbReference>
<dbReference type="GO" id="GO:0005658">
    <property type="term" value="C:alpha DNA polymerase:primase complex"/>
    <property type="evidence" value="ECO:0007669"/>
    <property type="project" value="TreeGrafter"/>
</dbReference>
<dbReference type="PANTHER" id="PTHR45861:SF1">
    <property type="entry name" value="DNA POLYMERASE ALPHA CATALYTIC SUBUNIT"/>
    <property type="match status" value="1"/>
</dbReference>
<dbReference type="GO" id="GO:0003697">
    <property type="term" value="F:single-stranded DNA binding"/>
    <property type="evidence" value="ECO:0007669"/>
    <property type="project" value="TreeGrafter"/>
</dbReference>
<dbReference type="AlphaFoldDB" id="A0A4P9Y6H9"/>
<dbReference type="GO" id="GO:1902975">
    <property type="term" value="P:mitotic DNA replication initiation"/>
    <property type="evidence" value="ECO:0007669"/>
    <property type="project" value="TreeGrafter"/>
</dbReference>
<feature type="non-terminal residue" evidence="1">
    <location>
        <position position="166"/>
    </location>
</feature>
<dbReference type="SUPFAM" id="SSF53098">
    <property type="entry name" value="Ribonuclease H-like"/>
    <property type="match status" value="1"/>
</dbReference>
<dbReference type="FunFam" id="3.30.70.2820:FF:000001">
    <property type="entry name" value="DNA polymerase"/>
    <property type="match status" value="1"/>
</dbReference>
<accession>A0A4P9Y6H9</accession>
<dbReference type="Gene3D" id="2.40.50.730">
    <property type="match status" value="1"/>
</dbReference>
<sequence>LEEDGTLKMFWMDAYERQGLIWIFGKVLHRETGQWMSTCVTVQGSLRNLYVLPRPPQYNGRMGYMGILGEEIKEGASALDVYNELRQILPRHGINQWQAKQVERTYAFEETGIPAKAVYLKVVYPFTMPFLPSDLRGQTFHRVFGTETSPLELLLLKRRLIGPCWI</sequence>
<dbReference type="OrthoDB" id="3020818at2759"/>
<dbReference type="Gene3D" id="3.30.70.2820">
    <property type="match status" value="1"/>
</dbReference>
<dbReference type="PANTHER" id="PTHR45861">
    <property type="entry name" value="DNA POLYMERASE ALPHA CATALYTIC SUBUNIT"/>
    <property type="match status" value="1"/>
</dbReference>
<dbReference type="GO" id="GO:0003688">
    <property type="term" value="F:DNA replication origin binding"/>
    <property type="evidence" value="ECO:0007669"/>
    <property type="project" value="TreeGrafter"/>
</dbReference>
<keyword evidence="2" id="KW-1185">Reference proteome</keyword>
<evidence type="ECO:0000313" key="2">
    <source>
        <dbReference type="Proteomes" id="UP000267251"/>
    </source>
</evidence>
<dbReference type="Proteomes" id="UP000267251">
    <property type="component" value="Unassembled WGS sequence"/>
</dbReference>
<dbReference type="GO" id="GO:0003887">
    <property type="term" value="F:DNA-directed DNA polymerase activity"/>
    <property type="evidence" value="ECO:0007669"/>
    <property type="project" value="TreeGrafter"/>
</dbReference>
<evidence type="ECO:0000313" key="1">
    <source>
        <dbReference type="EMBL" id="RKP13450.1"/>
    </source>
</evidence>
<dbReference type="InterPro" id="IPR012337">
    <property type="entry name" value="RNaseH-like_sf"/>
</dbReference>
<protein>
    <submittedName>
        <fullName evidence="1">Uncharacterized protein</fullName>
    </submittedName>
</protein>
<gene>
    <name evidence="1" type="ORF">BJ684DRAFT_2753</name>
</gene>
<dbReference type="GO" id="GO:0003682">
    <property type="term" value="F:chromatin binding"/>
    <property type="evidence" value="ECO:0007669"/>
    <property type="project" value="TreeGrafter"/>
</dbReference>
<dbReference type="GO" id="GO:0006272">
    <property type="term" value="P:leading strand elongation"/>
    <property type="evidence" value="ECO:0007669"/>
    <property type="project" value="TreeGrafter"/>
</dbReference>
<organism evidence="1 2">
    <name type="scientific">Piptocephalis cylindrospora</name>
    <dbReference type="NCBI Taxonomy" id="1907219"/>
    <lineage>
        <taxon>Eukaryota</taxon>
        <taxon>Fungi</taxon>
        <taxon>Fungi incertae sedis</taxon>
        <taxon>Zoopagomycota</taxon>
        <taxon>Zoopagomycotina</taxon>
        <taxon>Zoopagomycetes</taxon>
        <taxon>Zoopagales</taxon>
        <taxon>Piptocephalidaceae</taxon>
        <taxon>Piptocephalis</taxon>
    </lineage>
</organism>
<feature type="non-terminal residue" evidence="1">
    <location>
        <position position="1"/>
    </location>
</feature>
<name>A0A4P9Y6H9_9FUNG</name>
<reference evidence="2" key="1">
    <citation type="journal article" date="2018" name="Nat. Microbiol.">
        <title>Leveraging single-cell genomics to expand the fungal tree of life.</title>
        <authorList>
            <person name="Ahrendt S.R."/>
            <person name="Quandt C.A."/>
            <person name="Ciobanu D."/>
            <person name="Clum A."/>
            <person name="Salamov A."/>
            <person name="Andreopoulos B."/>
            <person name="Cheng J.F."/>
            <person name="Woyke T."/>
            <person name="Pelin A."/>
            <person name="Henrissat B."/>
            <person name="Reynolds N.K."/>
            <person name="Benny G.L."/>
            <person name="Smith M.E."/>
            <person name="James T.Y."/>
            <person name="Grigoriev I.V."/>
        </authorList>
    </citation>
    <scope>NUCLEOTIDE SEQUENCE [LARGE SCALE GENOMIC DNA]</scope>
</reference>
<proteinExistence type="predicted"/>